<gene>
    <name evidence="2" type="ORF">JK360_26255</name>
</gene>
<proteinExistence type="predicted"/>
<keyword evidence="3" id="KW-1185">Reference proteome</keyword>
<evidence type="ECO:0000256" key="1">
    <source>
        <dbReference type="SAM" id="Phobius"/>
    </source>
</evidence>
<dbReference type="Proteomes" id="UP000629371">
    <property type="component" value="Unassembled WGS sequence"/>
</dbReference>
<dbReference type="RefSeq" id="WP_201808372.1">
    <property type="nucleotide sequence ID" value="NZ_JAERRI010000015.1"/>
</dbReference>
<reference evidence="2 3" key="1">
    <citation type="submission" date="2021-01" db="EMBL/GenBank/DDBJ databases">
        <title>WGS of actinomycetes isolated from Thailand.</title>
        <authorList>
            <person name="Thawai C."/>
        </authorList>
    </citation>
    <scope>NUCLEOTIDE SEQUENCE [LARGE SCALE GENOMIC DNA]</scope>
    <source>
        <strain evidence="2 3">CH9-7</strain>
    </source>
</reference>
<name>A0ABS1MYM0_9ACTN</name>
<comment type="caution">
    <text evidence="2">The sequence shown here is derived from an EMBL/GenBank/DDBJ whole genome shotgun (WGS) entry which is preliminary data.</text>
</comment>
<evidence type="ECO:0000313" key="3">
    <source>
        <dbReference type="Proteomes" id="UP000629371"/>
    </source>
</evidence>
<organism evidence="2 3">
    <name type="scientific">Streptomyces siderophoricus</name>
    <dbReference type="NCBI Taxonomy" id="2802281"/>
    <lineage>
        <taxon>Bacteria</taxon>
        <taxon>Bacillati</taxon>
        <taxon>Actinomycetota</taxon>
        <taxon>Actinomycetes</taxon>
        <taxon>Kitasatosporales</taxon>
        <taxon>Streptomycetaceae</taxon>
        <taxon>Streptomyces</taxon>
    </lineage>
</organism>
<keyword evidence="1" id="KW-0812">Transmembrane</keyword>
<sequence>MTGLAPKAPGLALDASPRYLAASDLAHHLLMDFALKILIVVVALAVLGLGMAVIWRRVGRVGRPDGRQRKFDE</sequence>
<accession>A0ABS1MYM0</accession>
<protein>
    <submittedName>
        <fullName evidence="2">Uncharacterized protein</fullName>
    </submittedName>
</protein>
<evidence type="ECO:0000313" key="2">
    <source>
        <dbReference type="EMBL" id="MBL1092834.1"/>
    </source>
</evidence>
<keyword evidence="1" id="KW-1133">Transmembrane helix</keyword>
<keyword evidence="1" id="KW-0472">Membrane</keyword>
<feature type="transmembrane region" description="Helical" evidence="1">
    <location>
        <begin position="33"/>
        <end position="55"/>
    </location>
</feature>
<dbReference type="EMBL" id="JAERRI010000015">
    <property type="protein sequence ID" value="MBL1092834.1"/>
    <property type="molecule type" value="Genomic_DNA"/>
</dbReference>